<keyword evidence="1" id="KW-0472">Membrane</keyword>
<dbReference type="RefSeq" id="WP_155759317.1">
    <property type="nucleotide sequence ID" value="NZ_FLSS01000015.1"/>
</dbReference>
<reference evidence="2 3" key="1">
    <citation type="submission" date="2019-07" db="EMBL/GenBank/DDBJ databases">
        <title>Genomic Encyclopedia of Archaeal and Bacterial Type Strains, Phase II (KMG-II): from individual species to whole genera.</title>
        <authorList>
            <person name="Goeker M."/>
        </authorList>
    </citation>
    <scope>NUCLEOTIDE SEQUENCE [LARGE SCALE GENOMIC DNA]</scope>
    <source>
        <strain evidence="2 3">DSM 14571</strain>
    </source>
</reference>
<evidence type="ECO:0000313" key="3">
    <source>
        <dbReference type="Proteomes" id="UP000324513"/>
    </source>
</evidence>
<organism evidence="2 3">
    <name type="scientific">Elizabethkingia miricola</name>
    <name type="common">Chryseobacterium miricola</name>
    <dbReference type="NCBI Taxonomy" id="172045"/>
    <lineage>
        <taxon>Bacteria</taxon>
        <taxon>Pseudomonadati</taxon>
        <taxon>Bacteroidota</taxon>
        <taxon>Flavobacteriia</taxon>
        <taxon>Flavobacteriales</taxon>
        <taxon>Weeksellaceae</taxon>
        <taxon>Elizabethkingia</taxon>
    </lineage>
</organism>
<sequence>MKTIVNIYSGTAIASFALCADNIDTNTTIPLALFAISGVLAIIFKNRIIKTLQ</sequence>
<feature type="transmembrane region" description="Helical" evidence="1">
    <location>
        <begin position="29"/>
        <end position="48"/>
    </location>
</feature>
<proteinExistence type="predicted"/>
<comment type="caution">
    <text evidence="2">The sequence shown here is derived from an EMBL/GenBank/DDBJ whole genome shotgun (WGS) entry which is preliminary data.</text>
</comment>
<evidence type="ECO:0000256" key="1">
    <source>
        <dbReference type="SAM" id="Phobius"/>
    </source>
</evidence>
<dbReference type="Proteomes" id="UP000324513">
    <property type="component" value="Unassembled WGS sequence"/>
</dbReference>
<accession>A0ABY3NBV5</accession>
<name>A0ABY3NBV5_ELIMR</name>
<evidence type="ECO:0000313" key="2">
    <source>
        <dbReference type="EMBL" id="TYO88033.1"/>
    </source>
</evidence>
<keyword evidence="1" id="KW-0812">Transmembrane</keyword>
<keyword evidence="3" id="KW-1185">Reference proteome</keyword>
<dbReference type="EMBL" id="VNHK01000014">
    <property type="protein sequence ID" value="TYO88033.1"/>
    <property type="molecule type" value="Genomic_DNA"/>
</dbReference>
<keyword evidence="1" id="KW-1133">Transmembrane helix</keyword>
<gene>
    <name evidence="2" type="ORF">LX74_03395</name>
</gene>
<protein>
    <submittedName>
        <fullName evidence="2">Uncharacterized protein</fullName>
    </submittedName>
</protein>